<dbReference type="RefSeq" id="WP_378140126.1">
    <property type="nucleotide sequence ID" value="NZ_JBHSEF010000009.1"/>
</dbReference>
<keyword evidence="9" id="KW-0573">Peptidoglycan synthesis</keyword>
<gene>
    <name evidence="17" type="ORF">ACFO0S_03250</name>
</gene>
<dbReference type="Pfam" id="PF00905">
    <property type="entry name" value="Transpeptidase"/>
    <property type="match status" value="1"/>
</dbReference>
<keyword evidence="8" id="KW-0133">Cell shape</keyword>
<keyword evidence="11" id="KW-0511">Multifunctional enzyme</keyword>
<evidence type="ECO:0000256" key="3">
    <source>
        <dbReference type="ARBA" id="ARBA00022645"/>
    </source>
</evidence>
<keyword evidence="4" id="KW-0645">Protease</keyword>
<evidence type="ECO:0000256" key="12">
    <source>
        <dbReference type="ARBA" id="ARBA00023316"/>
    </source>
</evidence>
<feature type="domain" description="Penicillin-binding protein transpeptidase" evidence="15">
    <location>
        <begin position="330"/>
        <end position="561"/>
    </location>
</feature>
<keyword evidence="3" id="KW-0121">Carboxypeptidase</keyword>
<dbReference type="Pfam" id="PF00912">
    <property type="entry name" value="Transgly"/>
    <property type="match status" value="1"/>
</dbReference>
<evidence type="ECO:0000259" key="15">
    <source>
        <dbReference type="Pfam" id="PF00905"/>
    </source>
</evidence>
<dbReference type="PANTHER" id="PTHR32282">
    <property type="entry name" value="BINDING PROTEIN TRANSPEPTIDASE, PUTATIVE-RELATED"/>
    <property type="match status" value="1"/>
</dbReference>
<keyword evidence="2" id="KW-1003">Cell membrane</keyword>
<dbReference type="EMBL" id="JBHSEF010000009">
    <property type="protein sequence ID" value="MFC4354085.1"/>
    <property type="molecule type" value="Genomic_DNA"/>
</dbReference>
<dbReference type="InterPro" id="IPR036950">
    <property type="entry name" value="PBP_transglycosylase"/>
</dbReference>
<dbReference type="GO" id="GO:0016757">
    <property type="term" value="F:glycosyltransferase activity"/>
    <property type="evidence" value="ECO:0007669"/>
    <property type="project" value="UniProtKB-KW"/>
</dbReference>
<keyword evidence="10" id="KW-0472">Membrane</keyword>
<dbReference type="InterPro" id="IPR050396">
    <property type="entry name" value="Glycosyltr_51/Transpeptidase"/>
</dbReference>
<reference evidence="18" key="1">
    <citation type="journal article" date="2019" name="Int. J. Syst. Evol. Microbiol.">
        <title>The Global Catalogue of Microorganisms (GCM) 10K type strain sequencing project: providing services to taxonomists for standard genome sequencing and annotation.</title>
        <authorList>
            <consortium name="The Broad Institute Genomics Platform"/>
            <consortium name="The Broad Institute Genome Sequencing Center for Infectious Disease"/>
            <person name="Wu L."/>
            <person name="Ma J."/>
        </authorList>
    </citation>
    <scope>NUCLEOTIDE SEQUENCE [LARGE SCALE GENOMIC DNA]</scope>
    <source>
        <strain evidence="18">CCUG 50353</strain>
    </source>
</reference>
<dbReference type="InterPro" id="IPR001264">
    <property type="entry name" value="Glyco_trans_51"/>
</dbReference>
<dbReference type="Gene3D" id="1.10.3810.10">
    <property type="entry name" value="Biosynthetic peptidoglycan transglycosylase-like"/>
    <property type="match status" value="1"/>
</dbReference>
<dbReference type="InterPro" id="IPR001460">
    <property type="entry name" value="PCN-bd_Tpept"/>
</dbReference>
<dbReference type="NCBIfam" id="TIGR02074">
    <property type="entry name" value="PBP_1a_fam"/>
    <property type="match status" value="1"/>
</dbReference>
<dbReference type="SUPFAM" id="SSF56601">
    <property type="entry name" value="beta-lactamase/transpeptidase-like"/>
    <property type="match status" value="1"/>
</dbReference>
<evidence type="ECO:0000313" key="18">
    <source>
        <dbReference type="Proteomes" id="UP001595733"/>
    </source>
</evidence>
<dbReference type="Proteomes" id="UP001595733">
    <property type="component" value="Unassembled WGS sequence"/>
</dbReference>
<sequence length="682" mass="75802">MKRAHIRRRKKRKSWFRKGLIMSLFLLGIAGGGFGVLHGHTLLMGPPILAVPTANTYTDTMENPVATRYSEERRKWITLDDMSPYLPMAVIAIEDQEFYDHNGFDYTRIAGAVLADVKARKKVQGASTITQQYARTLFLTNEKTWSRKIKEAVYAYRIEHAYDKKTILEGYLNTVYFGHGAYGVEAASQTYYGKSASVLTLEEAAQLAAIPKGPSVYSPFINPEKAEARKQLVLSEMRSDGKIPEELYIRSKNIPVTFLTDAQKETAVAPYYMEEARKEAEKILDRKGHHLEMGGFTIVTALRPTYQEAAEQAIAQWMPVSELQVGFVSQDADGHFVTAQVGGRDFSTSPFNRVTQAKRQPGSAIKPLLYAAALENKFTPLTFLDVGATKFPYDDGRKTYTPKNVNGKFADHPISMAQALAISDNIYAVKTLEEIGYASFQRVLDQFHTGAKVTQAPASALGTSEMSLLNLTNAYTSIRNLGHYQPARYVKQIKDRDGTVIYDAMDEVPKSKQAISEAHAFQVTHMMTGVFDSVYNDYSPVTGSMIAPKLGRQYAAKSGTTLSDQYFIGFSPEVTAGVWNGFDEGRQVDTANAAHVTKQIWATFMESVHKGKARTAFNVPSGVTGVLVDIETGGLANDACPNQRYLYVSRANVPTKSCTELRGEKVEADMNKWPLNPFDWLD</sequence>
<dbReference type="Gene3D" id="3.40.710.10">
    <property type="entry name" value="DD-peptidase/beta-lactamase superfamily"/>
    <property type="match status" value="1"/>
</dbReference>
<keyword evidence="7" id="KW-0378">Hydrolase</keyword>
<evidence type="ECO:0000256" key="14">
    <source>
        <dbReference type="ARBA" id="ARBA00049902"/>
    </source>
</evidence>
<evidence type="ECO:0000256" key="8">
    <source>
        <dbReference type="ARBA" id="ARBA00022960"/>
    </source>
</evidence>
<name>A0ABV8UUD8_9BACL</name>
<keyword evidence="18" id="KW-1185">Reference proteome</keyword>
<evidence type="ECO:0000256" key="9">
    <source>
        <dbReference type="ARBA" id="ARBA00022984"/>
    </source>
</evidence>
<dbReference type="PANTHER" id="PTHR32282:SF11">
    <property type="entry name" value="PENICILLIN-BINDING PROTEIN 1B"/>
    <property type="match status" value="1"/>
</dbReference>
<protein>
    <submittedName>
        <fullName evidence="17">Transglycosylase domain-containing protein</fullName>
        <ecNumber evidence="17">2.4.-.-</ecNumber>
    </submittedName>
</protein>
<keyword evidence="5 17" id="KW-0328">Glycosyltransferase</keyword>
<keyword evidence="12" id="KW-0961">Cell wall biogenesis/degradation</keyword>
<dbReference type="EC" id="2.4.-.-" evidence="17"/>
<comment type="catalytic activity">
    <reaction evidence="14">
        <text>[GlcNAc-(1-&gt;4)-Mur2Ac(oyl-L-Ala-gamma-D-Glu-L-Lys-D-Ala-D-Ala)](n)-di-trans,octa-cis-undecaprenyl diphosphate + beta-D-GlcNAc-(1-&gt;4)-Mur2Ac(oyl-L-Ala-gamma-D-Glu-L-Lys-D-Ala-D-Ala)-di-trans,octa-cis-undecaprenyl diphosphate = [GlcNAc-(1-&gt;4)-Mur2Ac(oyl-L-Ala-gamma-D-Glu-L-Lys-D-Ala-D-Ala)](n+1)-di-trans,octa-cis-undecaprenyl diphosphate + di-trans,octa-cis-undecaprenyl diphosphate + H(+)</text>
        <dbReference type="Rhea" id="RHEA:23708"/>
        <dbReference type="Rhea" id="RHEA-COMP:9602"/>
        <dbReference type="Rhea" id="RHEA-COMP:9603"/>
        <dbReference type="ChEBI" id="CHEBI:15378"/>
        <dbReference type="ChEBI" id="CHEBI:58405"/>
        <dbReference type="ChEBI" id="CHEBI:60033"/>
        <dbReference type="ChEBI" id="CHEBI:78435"/>
        <dbReference type="EC" id="2.4.99.28"/>
    </reaction>
</comment>
<evidence type="ECO:0000256" key="7">
    <source>
        <dbReference type="ARBA" id="ARBA00022801"/>
    </source>
</evidence>
<dbReference type="InterPro" id="IPR023346">
    <property type="entry name" value="Lysozyme-like_dom_sf"/>
</dbReference>
<evidence type="ECO:0000256" key="1">
    <source>
        <dbReference type="ARBA" id="ARBA00004236"/>
    </source>
</evidence>
<comment type="catalytic activity">
    <reaction evidence="13">
        <text>Preferential cleavage: (Ac)2-L-Lys-D-Ala-|-D-Ala. Also transpeptidation of peptidyl-alanyl moieties that are N-acyl substituents of D-alanine.</text>
        <dbReference type="EC" id="3.4.16.4"/>
    </reaction>
</comment>
<comment type="caution">
    <text evidence="17">The sequence shown here is derived from an EMBL/GenBank/DDBJ whole genome shotgun (WGS) entry which is preliminary data.</text>
</comment>
<evidence type="ECO:0000256" key="5">
    <source>
        <dbReference type="ARBA" id="ARBA00022676"/>
    </source>
</evidence>
<dbReference type="InterPro" id="IPR012338">
    <property type="entry name" value="Beta-lactam/transpept-like"/>
</dbReference>
<evidence type="ECO:0000256" key="6">
    <source>
        <dbReference type="ARBA" id="ARBA00022679"/>
    </source>
</evidence>
<evidence type="ECO:0000256" key="2">
    <source>
        <dbReference type="ARBA" id="ARBA00022475"/>
    </source>
</evidence>
<accession>A0ABV8UUD8</accession>
<evidence type="ECO:0000256" key="4">
    <source>
        <dbReference type="ARBA" id="ARBA00022670"/>
    </source>
</evidence>
<evidence type="ECO:0000256" key="11">
    <source>
        <dbReference type="ARBA" id="ARBA00023268"/>
    </source>
</evidence>
<evidence type="ECO:0000313" key="17">
    <source>
        <dbReference type="EMBL" id="MFC4354085.1"/>
    </source>
</evidence>
<evidence type="ECO:0000256" key="13">
    <source>
        <dbReference type="ARBA" id="ARBA00034000"/>
    </source>
</evidence>
<dbReference type="SUPFAM" id="SSF53955">
    <property type="entry name" value="Lysozyme-like"/>
    <property type="match status" value="1"/>
</dbReference>
<proteinExistence type="predicted"/>
<evidence type="ECO:0000259" key="16">
    <source>
        <dbReference type="Pfam" id="PF00912"/>
    </source>
</evidence>
<feature type="domain" description="Glycosyl transferase family 51" evidence="16">
    <location>
        <begin position="65"/>
        <end position="237"/>
    </location>
</feature>
<comment type="subcellular location">
    <subcellularLocation>
        <location evidence="1">Cell membrane</location>
    </subcellularLocation>
</comment>
<organism evidence="17 18">
    <name type="scientific">Chryseomicrobium palamuruense</name>
    <dbReference type="NCBI Taxonomy" id="682973"/>
    <lineage>
        <taxon>Bacteria</taxon>
        <taxon>Bacillati</taxon>
        <taxon>Bacillota</taxon>
        <taxon>Bacilli</taxon>
        <taxon>Bacillales</taxon>
        <taxon>Caryophanaceae</taxon>
        <taxon>Chryseomicrobium</taxon>
    </lineage>
</organism>
<evidence type="ECO:0000256" key="10">
    <source>
        <dbReference type="ARBA" id="ARBA00023136"/>
    </source>
</evidence>
<keyword evidence="6 17" id="KW-0808">Transferase</keyword>